<feature type="domain" description="C3H1-type" evidence="7">
    <location>
        <begin position="86"/>
        <end position="113"/>
    </location>
</feature>
<dbReference type="EMBL" id="JADAQX010000075">
    <property type="protein sequence ID" value="KAF8822172.1"/>
    <property type="molecule type" value="Genomic_DNA"/>
</dbReference>
<dbReference type="PANTHER" id="PTHR12547:SF18">
    <property type="entry name" value="PROTEIN TIS11"/>
    <property type="match status" value="1"/>
</dbReference>
<dbReference type="PROSITE" id="PS50103">
    <property type="entry name" value="ZF_C3H1"/>
    <property type="match status" value="3"/>
</dbReference>
<evidence type="ECO:0000256" key="5">
    <source>
        <dbReference type="PROSITE-ProRule" id="PRU00723"/>
    </source>
</evidence>
<dbReference type="InterPro" id="IPR036855">
    <property type="entry name" value="Znf_CCCH_sf"/>
</dbReference>
<evidence type="ECO:0000256" key="3">
    <source>
        <dbReference type="ARBA" id="ARBA00022771"/>
    </source>
</evidence>
<feature type="region of interest" description="Disordered" evidence="6">
    <location>
        <begin position="548"/>
        <end position="569"/>
    </location>
</feature>
<name>A0ABQ7JDT1_9APIC</name>
<dbReference type="Proteomes" id="UP000823046">
    <property type="component" value="Unassembled WGS sequence"/>
</dbReference>
<evidence type="ECO:0000313" key="8">
    <source>
        <dbReference type="EMBL" id="KAF8822172.1"/>
    </source>
</evidence>
<keyword evidence="2" id="KW-0677">Repeat</keyword>
<keyword evidence="9" id="KW-1185">Reference proteome</keyword>
<keyword evidence="4 5" id="KW-0862">Zinc</keyword>
<organism evidence="8 9">
    <name type="scientific">Cardiosporidium cionae</name>
    <dbReference type="NCBI Taxonomy" id="476202"/>
    <lineage>
        <taxon>Eukaryota</taxon>
        <taxon>Sar</taxon>
        <taxon>Alveolata</taxon>
        <taxon>Apicomplexa</taxon>
        <taxon>Aconoidasida</taxon>
        <taxon>Nephromycida</taxon>
        <taxon>Cardiosporidium</taxon>
    </lineage>
</organism>
<evidence type="ECO:0000256" key="1">
    <source>
        <dbReference type="ARBA" id="ARBA00022723"/>
    </source>
</evidence>
<feature type="domain" description="C3H1-type" evidence="7">
    <location>
        <begin position="15"/>
        <end position="42"/>
    </location>
</feature>
<feature type="zinc finger region" description="C3H1-type" evidence="5">
    <location>
        <begin position="86"/>
        <end position="113"/>
    </location>
</feature>
<dbReference type="Pfam" id="PF00642">
    <property type="entry name" value="zf-CCCH"/>
    <property type="match status" value="2"/>
</dbReference>
<accession>A0ABQ7JDT1</accession>
<gene>
    <name evidence="8" type="ORF">IE077_000035</name>
</gene>
<dbReference type="SUPFAM" id="SSF90229">
    <property type="entry name" value="CCCH zinc finger"/>
    <property type="match status" value="2"/>
</dbReference>
<dbReference type="InterPro" id="IPR045877">
    <property type="entry name" value="ZFP36-like"/>
</dbReference>
<dbReference type="PANTHER" id="PTHR12547">
    <property type="entry name" value="CCCH ZINC FINGER/TIS11-RELATED"/>
    <property type="match status" value="1"/>
</dbReference>
<evidence type="ECO:0000259" key="7">
    <source>
        <dbReference type="PROSITE" id="PS50103"/>
    </source>
</evidence>
<feature type="zinc finger region" description="C3H1-type" evidence="5">
    <location>
        <begin position="50"/>
        <end position="77"/>
    </location>
</feature>
<evidence type="ECO:0000256" key="4">
    <source>
        <dbReference type="ARBA" id="ARBA00022833"/>
    </source>
</evidence>
<sequence length="818" mass="90065">MAKCDPKSKITFNNFYKTKICPWFRKGVCRWGVHCNYAHSEDEQRGAVDLTKTALCPHIEKQGHCGSTHCRYAHTHEELRATTDVYKTSMCSYYLRDRYCPMGKKCRYAHGVQELRQKPSLEANPFSTALLSQSERKLQPSLIQSQCTVPQTGTTQGAAHANDNAMAHLMISPPQSPSPNGSIETTIKQYQPGHNRLHCGGARIDCASGFNDSSTVSSLQCFPKASLSDSFNGGNSWGMGMNETFESQECEINADKAVIKKGIKYNSPCLTFFDGSAQQSHSNANNFMKSSLWCYQNEGVTQDCSLALSADLTLSSPIGYSCNYAASNLSDYSLNFGSPLWGTFGRDHAASYKPTDKHFVDSLSYFKNRDSFLNPNTYAEADIHSIKTQSGERIAADCDAAVTSMNNFSSLLKICNDTVRMTELIDGPLPATRRCEAASIKCVEPLSMNSDSYGNFILTSSLENPRIWNAPWIENSSSLSHIAAEDNIMESTTSEAELTLHSVGNASDNINCAAQKVSNHCDPIVSSKQLSKECRISGAGTLGSRKTLSLSDNTSTTITTSSDQDSQLTTQTNSGITQTLLHEFLSTDDTQNSFTSTCTSPKSGKPSSRCEYKEANNAHPLIESENYVTTEQIDYNTDFACHGICNSKLTNGYIESASTWDNQQFPSSINAGSTKNNKGYDDGQWDMLVPLFSGKNCHNESSSLKEPMLADEMQECLDSIYTLISQETTGNDQISTSDNLDVDSGSNLMNYGKAFVSLKKSTKCGESSIHSHSSGYNNDEVDDSNTLVQRMVHLETERHSLLQENERLREYLKKLIGI</sequence>
<protein>
    <submittedName>
        <fullName evidence="8">Zinc finger (CCCH type) motif-containing protein</fullName>
    </submittedName>
</protein>
<evidence type="ECO:0000313" key="9">
    <source>
        <dbReference type="Proteomes" id="UP000823046"/>
    </source>
</evidence>
<proteinExistence type="predicted"/>
<evidence type="ECO:0000256" key="6">
    <source>
        <dbReference type="SAM" id="MobiDB-lite"/>
    </source>
</evidence>
<comment type="caution">
    <text evidence="8">The sequence shown here is derived from an EMBL/GenBank/DDBJ whole genome shotgun (WGS) entry which is preliminary data.</text>
</comment>
<keyword evidence="3 5" id="KW-0863">Zinc-finger</keyword>
<keyword evidence="1 5" id="KW-0479">Metal-binding</keyword>
<feature type="domain" description="C3H1-type" evidence="7">
    <location>
        <begin position="50"/>
        <end position="77"/>
    </location>
</feature>
<evidence type="ECO:0000256" key="2">
    <source>
        <dbReference type="ARBA" id="ARBA00022737"/>
    </source>
</evidence>
<feature type="zinc finger region" description="C3H1-type" evidence="5">
    <location>
        <begin position="15"/>
        <end position="42"/>
    </location>
</feature>
<dbReference type="Gene3D" id="4.10.1000.10">
    <property type="entry name" value="Zinc finger, CCCH-type"/>
    <property type="match status" value="2"/>
</dbReference>
<reference evidence="8 9" key="1">
    <citation type="journal article" date="2020" name="bioRxiv">
        <title>Metabolic contributions of an alphaproteobacterial endosymbiont in the apicomplexan Cardiosporidium cionae.</title>
        <authorList>
            <person name="Hunter E.S."/>
            <person name="Paight C.J."/>
            <person name="Lane C.E."/>
        </authorList>
    </citation>
    <scope>NUCLEOTIDE SEQUENCE [LARGE SCALE GENOMIC DNA]</scope>
    <source>
        <strain evidence="8">ESH_2018</strain>
    </source>
</reference>
<dbReference type="SMART" id="SM00356">
    <property type="entry name" value="ZnF_C3H1"/>
    <property type="match status" value="3"/>
</dbReference>
<dbReference type="InterPro" id="IPR000571">
    <property type="entry name" value="Znf_CCCH"/>
</dbReference>